<reference evidence="6 7" key="1">
    <citation type="journal article" date="2023" name="Life. Sci Alliance">
        <title>Evolutionary insights into 3D genome organization and epigenetic landscape of Vigna mungo.</title>
        <authorList>
            <person name="Junaid A."/>
            <person name="Singh B."/>
            <person name="Bhatia S."/>
        </authorList>
    </citation>
    <scope>NUCLEOTIDE SEQUENCE [LARGE SCALE GENOMIC DNA]</scope>
    <source>
        <strain evidence="6">Urdbean</strain>
    </source>
</reference>
<dbReference type="SMART" id="SM00382">
    <property type="entry name" value="AAA"/>
    <property type="match status" value="2"/>
</dbReference>
<dbReference type="PANTHER" id="PTHR11638">
    <property type="entry name" value="ATP-DEPENDENT CLP PROTEASE"/>
    <property type="match status" value="1"/>
</dbReference>
<dbReference type="GO" id="GO:0005524">
    <property type="term" value="F:ATP binding"/>
    <property type="evidence" value="ECO:0007669"/>
    <property type="project" value="UniProtKB-KW"/>
</dbReference>
<keyword evidence="1" id="KW-0677">Repeat</keyword>
<dbReference type="InterPro" id="IPR050130">
    <property type="entry name" value="ClpA_ClpB"/>
</dbReference>
<dbReference type="InterPro" id="IPR027417">
    <property type="entry name" value="P-loop_NTPase"/>
</dbReference>
<keyword evidence="7" id="KW-1185">Reference proteome</keyword>
<feature type="domain" description="AAA+ ATPase" evidence="5">
    <location>
        <begin position="392"/>
        <end position="518"/>
    </location>
</feature>
<evidence type="ECO:0000256" key="1">
    <source>
        <dbReference type="ARBA" id="ARBA00022737"/>
    </source>
</evidence>
<dbReference type="PANTHER" id="PTHR11638:SF18">
    <property type="entry name" value="HEAT SHOCK PROTEIN 104"/>
    <property type="match status" value="1"/>
</dbReference>
<gene>
    <name evidence="6" type="ORF">V8G54_008897</name>
</gene>
<feature type="domain" description="AAA+ ATPase" evidence="5">
    <location>
        <begin position="71"/>
        <end position="217"/>
    </location>
</feature>
<dbReference type="InterPro" id="IPR001270">
    <property type="entry name" value="ClpA/B"/>
</dbReference>
<dbReference type="EMBL" id="CP144699">
    <property type="protein sequence ID" value="WVZ21575.1"/>
    <property type="molecule type" value="Genomic_DNA"/>
</dbReference>
<dbReference type="InterPro" id="IPR041546">
    <property type="entry name" value="ClpA/ClpB_AAA_lid"/>
</dbReference>
<organism evidence="6 7">
    <name type="scientific">Vigna mungo</name>
    <name type="common">Black gram</name>
    <name type="synonym">Phaseolus mungo</name>
    <dbReference type="NCBI Taxonomy" id="3915"/>
    <lineage>
        <taxon>Eukaryota</taxon>
        <taxon>Viridiplantae</taxon>
        <taxon>Streptophyta</taxon>
        <taxon>Embryophyta</taxon>
        <taxon>Tracheophyta</taxon>
        <taxon>Spermatophyta</taxon>
        <taxon>Magnoliopsida</taxon>
        <taxon>eudicotyledons</taxon>
        <taxon>Gunneridae</taxon>
        <taxon>Pentapetalae</taxon>
        <taxon>rosids</taxon>
        <taxon>fabids</taxon>
        <taxon>Fabales</taxon>
        <taxon>Fabaceae</taxon>
        <taxon>Papilionoideae</taxon>
        <taxon>50 kb inversion clade</taxon>
        <taxon>NPAAA clade</taxon>
        <taxon>indigoferoid/millettioid clade</taxon>
        <taxon>Phaseoleae</taxon>
        <taxon>Vigna</taxon>
    </lineage>
</organism>
<dbReference type="SUPFAM" id="SSF52540">
    <property type="entry name" value="P-loop containing nucleoside triphosphate hydrolases"/>
    <property type="match status" value="2"/>
</dbReference>
<dbReference type="InterPro" id="IPR003593">
    <property type="entry name" value="AAA+_ATPase"/>
</dbReference>
<protein>
    <recommendedName>
        <fullName evidence="5">AAA+ ATPase domain-containing protein</fullName>
    </recommendedName>
</protein>
<keyword evidence="2" id="KW-0547">Nucleotide-binding</keyword>
<proteinExistence type="predicted"/>
<dbReference type="Gene3D" id="1.10.8.60">
    <property type="match status" value="1"/>
</dbReference>
<dbReference type="Proteomes" id="UP001374535">
    <property type="component" value="Chromosome 2"/>
</dbReference>
<dbReference type="InterPro" id="IPR003959">
    <property type="entry name" value="ATPase_AAA_core"/>
</dbReference>
<evidence type="ECO:0000313" key="7">
    <source>
        <dbReference type="Proteomes" id="UP001374535"/>
    </source>
</evidence>
<evidence type="ECO:0000259" key="5">
    <source>
        <dbReference type="SMART" id="SM00382"/>
    </source>
</evidence>
<dbReference type="CDD" id="cd19499">
    <property type="entry name" value="RecA-like_ClpB_Hsp104-like"/>
    <property type="match status" value="1"/>
</dbReference>
<dbReference type="AlphaFoldDB" id="A0AAQ3P4W5"/>
<name>A0AAQ3P4W5_VIGMU</name>
<dbReference type="CDD" id="cd00009">
    <property type="entry name" value="AAA"/>
    <property type="match status" value="1"/>
</dbReference>
<feature type="coiled-coil region" evidence="4">
    <location>
        <begin position="272"/>
        <end position="322"/>
    </location>
</feature>
<keyword evidence="3" id="KW-0067">ATP-binding</keyword>
<evidence type="ECO:0000313" key="6">
    <source>
        <dbReference type="EMBL" id="WVZ21575.1"/>
    </source>
</evidence>
<keyword evidence="4" id="KW-0175">Coiled coil</keyword>
<evidence type="ECO:0000256" key="3">
    <source>
        <dbReference type="ARBA" id="ARBA00022840"/>
    </source>
</evidence>
<evidence type="ECO:0000256" key="2">
    <source>
        <dbReference type="ARBA" id="ARBA00022741"/>
    </source>
</evidence>
<dbReference type="InterPro" id="IPR058680">
    <property type="entry name" value="NBD_SMAX1-like"/>
</dbReference>
<dbReference type="Pfam" id="PF23569">
    <property type="entry name" value="NBD_SMAX1"/>
    <property type="match status" value="1"/>
</dbReference>
<dbReference type="Pfam" id="PF07724">
    <property type="entry name" value="AAA_2"/>
    <property type="match status" value="1"/>
</dbReference>
<dbReference type="Pfam" id="PF17871">
    <property type="entry name" value="AAA_lid_9"/>
    <property type="match status" value="1"/>
</dbReference>
<dbReference type="PRINTS" id="PR00300">
    <property type="entry name" value="CLPPROTEASEA"/>
</dbReference>
<dbReference type="GO" id="GO:0005737">
    <property type="term" value="C:cytoplasm"/>
    <property type="evidence" value="ECO:0007669"/>
    <property type="project" value="TreeGrafter"/>
</dbReference>
<dbReference type="GO" id="GO:0034605">
    <property type="term" value="P:cellular response to heat"/>
    <property type="evidence" value="ECO:0007669"/>
    <property type="project" value="TreeGrafter"/>
</dbReference>
<dbReference type="Gene3D" id="3.40.50.300">
    <property type="entry name" value="P-loop containing nucleotide triphosphate hydrolases"/>
    <property type="match status" value="3"/>
</dbReference>
<sequence>MAATFTKFARSSSRRYNDRKSYSETNHKQVPLSLQALNNGEDLVEQALKLNPFIGRDEEIHRVMMILSRSTKNNMVLIGERGVGKTAIVKGLAQRIVRGNVPRKLANVRLIALNMFALVAKTKYREEFEEWLITLLKEVQEVEGKVILFINEIHLVLGARKAKGYMDVANFLKLLILLRGQLRCIGTSTLEEYRKYAEKDAYFERRFEEVYLVELSVDDSVSILRGLKERFEGHHGVRILDHALVVAAQLSSRYITGRHLPDKAIDLVDEVCSKMRILLDRQTKEIDNLEKKKMQLEVAVVQKELDDLRDKLEMKYRNKKERIEETVGPEHIAEVVSSWTGLPVTRLGQNYKEWLIGLADRLHQRVVGQDQAINSVAEAMLRRVGHVKLQQPTCSFLFIGPTGVGKTELAKAQLVRVDMTEYMEQHFVSRLIGASPLRYVGQTEVVSEVVSVVLFDEVEKAHIYVFNTLLQVLDDGRLTDGQGRTVDFRNTVIIMTSNLGQSTSLLDFQENFQCKKLVIK</sequence>
<accession>A0AAQ3P4W5</accession>
<evidence type="ECO:0000256" key="4">
    <source>
        <dbReference type="SAM" id="Coils"/>
    </source>
</evidence>
<dbReference type="GO" id="GO:0016887">
    <property type="term" value="F:ATP hydrolysis activity"/>
    <property type="evidence" value="ECO:0007669"/>
    <property type="project" value="InterPro"/>
</dbReference>